<comment type="caution">
    <text evidence="1">The sequence shown here is derived from an EMBL/GenBank/DDBJ whole genome shotgun (WGS) entry which is preliminary data.</text>
</comment>
<organism evidence="1 2">
    <name type="scientific">Hallella colorans</name>
    <dbReference type="NCBI Taxonomy" id="1703337"/>
    <lineage>
        <taxon>Bacteria</taxon>
        <taxon>Pseudomonadati</taxon>
        <taxon>Bacteroidota</taxon>
        <taxon>Bacteroidia</taxon>
        <taxon>Bacteroidales</taxon>
        <taxon>Prevotellaceae</taxon>
        <taxon>Hallella</taxon>
    </lineage>
</organism>
<protein>
    <submittedName>
        <fullName evidence="1">Uncharacterized protein</fullName>
    </submittedName>
</protein>
<accession>A0A2U0UH34</accession>
<dbReference type="Proteomes" id="UP000245870">
    <property type="component" value="Unassembled WGS sequence"/>
</dbReference>
<gene>
    <name evidence="1" type="ORF">C7379_10547</name>
</gene>
<evidence type="ECO:0000313" key="1">
    <source>
        <dbReference type="EMBL" id="PVX56926.1"/>
    </source>
</evidence>
<evidence type="ECO:0000313" key="2">
    <source>
        <dbReference type="Proteomes" id="UP000245870"/>
    </source>
</evidence>
<keyword evidence="2" id="KW-1185">Reference proteome</keyword>
<sequence length="47" mass="5925">MIFYRNSRQFLGIRATHRIFRSKKKLKQDYKKNLARRLMLNRNPFRL</sequence>
<name>A0A2U0UH34_9BACT</name>
<reference evidence="1 2" key="1">
    <citation type="submission" date="2018-05" db="EMBL/GenBank/DDBJ databases">
        <title>Genomic Encyclopedia of Type Strains, Phase IV (KMG-IV): sequencing the most valuable type-strain genomes for metagenomic binning, comparative biology and taxonomic classification.</title>
        <authorList>
            <person name="Goeker M."/>
        </authorList>
    </citation>
    <scope>NUCLEOTIDE SEQUENCE [LARGE SCALE GENOMIC DNA]</scope>
    <source>
        <strain evidence="1 2">DSM 100333</strain>
    </source>
</reference>
<dbReference type="EMBL" id="QENY01000005">
    <property type="protein sequence ID" value="PVX56926.1"/>
    <property type="molecule type" value="Genomic_DNA"/>
</dbReference>
<proteinExistence type="predicted"/>
<dbReference type="AlphaFoldDB" id="A0A2U0UH34"/>